<keyword evidence="6" id="KW-1185">Reference proteome</keyword>
<dbReference type="EMBL" id="CAJJDN010000047">
    <property type="protein sequence ID" value="CAD8084471.1"/>
    <property type="molecule type" value="Genomic_DNA"/>
</dbReference>
<dbReference type="PANTHER" id="PTHR31817">
    <property type="match status" value="1"/>
</dbReference>
<evidence type="ECO:0000256" key="4">
    <source>
        <dbReference type="ARBA" id="ARBA00023049"/>
    </source>
</evidence>
<comment type="cofactor">
    <cofactor evidence="1">
        <name>Zn(2+)</name>
        <dbReference type="ChEBI" id="CHEBI:29105"/>
    </cofactor>
</comment>
<accession>A0A8S1N307</accession>
<evidence type="ECO:0000256" key="3">
    <source>
        <dbReference type="ARBA" id="ARBA00022801"/>
    </source>
</evidence>
<gene>
    <name evidence="5" type="ORF">PSON_ATCC_30995.1.T0470002</name>
</gene>
<dbReference type="AlphaFoldDB" id="A0A8S1N307"/>
<comment type="caution">
    <text evidence="5">The sequence shown here is derived from an EMBL/GenBank/DDBJ whole genome shotgun (WGS) entry which is preliminary data.</text>
</comment>
<dbReference type="OrthoDB" id="449345at2759"/>
<dbReference type="InterPro" id="IPR012548">
    <property type="entry name" value="MATCAP"/>
</dbReference>
<sequence length="144" mass="17786">MTALHYIFFINNQQVKIMIRQMSFTMIFYELRYFIQDDDARFREYLKFKREFRDTSQLGITDKDLVYQNGAIQILKYRSKIKFNSFAKQQQRIVFVQEKLDKYLQRISIFHLCYQNLINSVIEFRQFCMIIEKQIIKYQNNLRS</sequence>
<keyword evidence="2" id="KW-0645">Protease</keyword>
<evidence type="ECO:0000313" key="5">
    <source>
        <dbReference type="EMBL" id="CAD8084471.1"/>
    </source>
</evidence>
<dbReference type="GO" id="GO:0008237">
    <property type="term" value="F:metallopeptidase activity"/>
    <property type="evidence" value="ECO:0007669"/>
    <property type="project" value="UniProtKB-KW"/>
</dbReference>
<evidence type="ECO:0000256" key="1">
    <source>
        <dbReference type="ARBA" id="ARBA00001947"/>
    </source>
</evidence>
<keyword evidence="4" id="KW-0482">Metalloprotease</keyword>
<dbReference type="GO" id="GO:0006508">
    <property type="term" value="P:proteolysis"/>
    <property type="evidence" value="ECO:0007669"/>
    <property type="project" value="UniProtKB-KW"/>
</dbReference>
<protein>
    <submittedName>
        <fullName evidence="5">Uncharacterized protein</fullName>
    </submittedName>
</protein>
<evidence type="ECO:0000256" key="2">
    <source>
        <dbReference type="ARBA" id="ARBA00022670"/>
    </source>
</evidence>
<organism evidence="5 6">
    <name type="scientific">Paramecium sonneborni</name>
    <dbReference type="NCBI Taxonomy" id="65129"/>
    <lineage>
        <taxon>Eukaryota</taxon>
        <taxon>Sar</taxon>
        <taxon>Alveolata</taxon>
        <taxon>Ciliophora</taxon>
        <taxon>Intramacronucleata</taxon>
        <taxon>Oligohymenophorea</taxon>
        <taxon>Peniculida</taxon>
        <taxon>Parameciidae</taxon>
        <taxon>Paramecium</taxon>
    </lineage>
</organism>
<proteinExistence type="predicted"/>
<dbReference type="Proteomes" id="UP000692954">
    <property type="component" value="Unassembled WGS sequence"/>
</dbReference>
<reference evidence="5" key="1">
    <citation type="submission" date="2021-01" db="EMBL/GenBank/DDBJ databases">
        <authorList>
            <consortium name="Genoscope - CEA"/>
            <person name="William W."/>
        </authorList>
    </citation>
    <scope>NUCLEOTIDE SEQUENCE</scope>
</reference>
<name>A0A8S1N307_9CILI</name>
<dbReference type="PANTHER" id="PTHR31817:SF0">
    <property type="entry name" value="CHROMOSOME UNDETERMINED SCAFFOLD_67, WHOLE GENOME SHOTGUN SEQUENCE"/>
    <property type="match status" value="1"/>
</dbReference>
<evidence type="ECO:0000313" key="6">
    <source>
        <dbReference type="Proteomes" id="UP000692954"/>
    </source>
</evidence>
<keyword evidence="3" id="KW-0378">Hydrolase</keyword>